<dbReference type="OrthoDB" id="1160849at2"/>
<dbReference type="Proteomes" id="UP000315540">
    <property type="component" value="Unassembled WGS sequence"/>
</dbReference>
<dbReference type="RefSeq" id="WP_140594718.1">
    <property type="nucleotide sequence ID" value="NZ_VFWZ01000005.1"/>
</dbReference>
<gene>
    <name evidence="1" type="ORF">FHK87_15710</name>
</gene>
<evidence type="ECO:0000313" key="1">
    <source>
        <dbReference type="EMBL" id="TPN84382.1"/>
    </source>
</evidence>
<protein>
    <submittedName>
        <fullName evidence="1">Uncharacterized protein</fullName>
    </submittedName>
</protein>
<evidence type="ECO:0000313" key="2">
    <source>
        <dbReference type="Proteomes" id="UP000315540"/>
    </source>
</evidence>
<organism evidence="1 2">
    <name type="scientific">Aquimarina algicola</name>
    <dbReference type="NCBI Taxonomy" id="2589995"/>
    <lineage>
        <taxon>Bacteria</taxon>
        <taxon>Pseudomonadati</taxon>
        <taxon>Bacteroidota</taxon>
        <taxon>Flavobacteriia</taxon>
        <taxon>Flavobacteriales</taxon>
        <taxon>Flavobacteriaceae</taxon>
        <taxon>Aquimarina</taxon>
    </lineage>
</organism>
<keyword evidence="2" id="KW-1185">Reference proteome</keyword>
<sequence>MGTNTFQVIYKGTVMGETTIKVQTAIDIYIDSQTGNRFKEIKPNTENYRIIHSMDYADVLEEFSGNINSGEAIKKLQEMSQKVTIDDTFIQTLMQKTQNNSRLSEYQVYIVLQRNWIDPIEAPAIVTAEEDTHTKLYEREDGEIMMNIIYYKGKDGNGYNISPNGHLVIGQVHGHNKTQEHNMINIEGTSNRDKKTAIANGFNIYSLRAYETNVGGQAGIDKVDGKGVPSLLLGSTRGRPNEPDKRPTFDVGRDALDFWTKNVKVWVRPKK</sequence>
<dbReference type="AlphaFoldDB" id="A0A504J782"/>
<reference evidence="1 2" key="1">
    <citation type="submission" date="2019-06" db="EMBL/GenBank/DDBJ databases">
        <authorList>
            <person name="Meng X."/>
        </authorList>
    </citation>
    <scope>NUCLEOTIDE SEQUENCE [LARGE SCALE GENOMIC DNA]</scope>
    <source>
        <strain evidence="1 2">M625</strain>
    </source>
</reference>
<dbReference type="EMBL" id="VFWZ01000005">
    <property type="protein sequence ID" value="TPN84382.1"/>
    <property type="molecule type" value="Genomic_DNA"/>
</dbReference>
<comment type="caution">
    <text evidence="1">The sequence shown here is derived from an EMBL/GenBank/DDBJ whole genome shotgun (WGS) entry which is preliminary data.</text>
</comment>
<accession>A0A504J782</accession>
<name>A0A504J782_9FLAO</name>
<proteinExistence type="predicted"/>